<name>A0A2T5GRK0_9SPHN</name>
<protein>
    <submittedName>
        <fullName evidence="1">Uncharacterized protein</fullName>
    </submittedName>
</protein>
<reference evidence="2 4" key="2">
    <citation type="submission" date="2019-09" db="EMBL/GenBank/DDBJ databases">
        <authorList>
            <person name="Dittami M. S."/>
        </authorList>
    </citation>
    <scope>NUCLEOTIDE SEQUENCE [LARGE SCALE GENOMIC DNA]</scope>
    <source>
        <strain evidence="2">SPHINGO391</strain>
    </source>
</reference>
<evidence type="ECO:0000313" key="2">
    <source>
        <dbReference type="EMBL" id="VVT00811.1"/>
    </source>
</evidence>
<evidence type="ECO:0000313" key="3">
    <source>
        <dbReference type="Proteomes" id="UP000244189"/>
    </source>
</evidence>
<evidence type="ECO:0000313" key="1">
    <source>
        <dbReference type="EMBL" id="PTQ61954.1"/>
    </source>
</evidence>
<dbReference type="RefSeq" id="WP_056419170.1">
    <property type="nucleotide sequence ID" value="NZ_JAPZPS010000003.1"/>
</dbReference>
<accession>A0A5E7Y2P0</accession>
<dbReference type="Proteomes" id="UP000326857">
    <property type="component" value="Unassembled WGS sequence"/>
</dbReference>
<gene>
    <name evidence="1" type="ORF">C8J26_0224</name>
    <name evidence="2" type="ORF">SPHINGO391_350121</name>
</gene>
<accession>A0A2T5GRK0</accession>
<organism evidence="1 3">
    <name type="scientific">Sphingomonas aurantiaca</name>
    <dbReference type="NCBI Taxonomy" id="185949"/>
    <lineage>
        <taxon>Bacteria</taxon>
        <taxon>Pseudomonadati</taxon>
        <taxon>Pseudomonadota</taxon>
        <taxon>Alphaproteobacteria</taxon>
        <taxon>Sphingomonadales</taxon>
        <taxon>Sphingomonadaceae</taxon>
        <taxon>Sphingomonas</taxon>
    </lineage>
</organism>
<sequence length="75" mass="8523">MTPPRDFADHGPCVEELAREFAKQDAASSEALIETLATQAIRQWRLDDATFWQRVKFQARMIRARHGSGAAISRH</sequence>
<dbReference type="AlphaFoldDB" id="A0A2T5GRK0"/>
<evidence type="ECO:0000313" key="4">
    <source>
        <dbReference type="Proteomes" id="UP000326857"/>
    </source>
</evidence>
<dbReference type="EMBL" id="CABVLI010000029">
    <property type="protein sequence ID" value="VVT00811.1"/>
    <property type="molecule type" value="Genomic_DNA"/>
</dbReference>
<proteinExistence type="predicted"/>
<keyword evidence="3" id="KW-1185">Reference proteome</keyword>
<reference evidence="1 3" key="1">
    <citation type="submission" date="2018-04" db="EMBL/GenBank/DDBJ databases">
        <title>Genomic Encyclopedia of Type Strains, Phase III (KMG-III): the genomes of soil and plant-associated and newly described type strains.</title>
        <authorList>
            <person name="Whitman W."/>
        </authorList>
    </citation>
    <scope>NUCLEOTIDE SEQUENCE [LARGE SCALE GENOMIC DNA]</scope>
    <source>
        <strain evidence="1 3">MA101b</strain>
    </source>
</reference>
<dbReference type="EMBL" id="QAOG01000001">
    <property type="protein sequence ID" value="PTQ61954.1"/>
    <property type="molecule type" value="Genomic_DNA"/>
</dbReference>
<dbReference type="Proteomes" id="UP000244189">
    <property type="component" value="Unassembled WGS sequence"/>
</dbReference>